<dbReference type="AlphaFoldDB" id="A0A6N3Z103"/>
<comment type="caution">
    <text evidence="1">The sequence shown here is derived from an EMBL/GenBank/DDBJ whole genome shotgun (WGS) entry which is preliminary data.</text>
</comment>
<dbReference type="RefSeq" id="WP_155658509.1">
    <property type="nucleotide sequence ID" value="NZ_WOBO01000010.1"/>
</dbReference>
<protein>
    <submittedName>
        <fullName evidence="1">Uncharacterized protein</fullName>
    </submittedName>
</protein>
<organism evidence="1 2">
    <name type="scientific">Aliivibrio fischeri</name>
    <name type="common">Vibrio fischeri</name>
    <dbReference type="NCBI Taxonomy" id="668"/>
    <lineage>
        <taxon>Bacteria</taxon>
        <taxon>Pseudomonadati</taxon>
        <taxon>Pseudomonadota</taxon>
        <taxon>Gammaproteobacteria</taxon>
        <taxon>Vibrionales</taxon>
        <taxon>Vibrionaceae</taxon>
        <taxon>Aliivibrio</taxon>
    </lineage>
</organism>
<dbReference type="Proteomes" id="UP000435323">
    <property type="component" value="Unassembled WGS sequence"/>
</dbReference>
<evidence type="ECO:0000313" key="1">
    <source>
        <dbReference type="EMBL" id="MUK45687.1"/>
    </source>
</evidence>
<dbReference type="EMBL" id="WOBO01000010">
    <property type="protein sequence ID" value="MUK45687.1"/>
    <property type="molecule type" value="Genomic_DNA"/>
</dbReference>
<name>A0A6N3Z103_ALIFS</name>
<evidence type="ECO:0000313" key="2">
    <source>
        <dbReference type="Proteomes" id="UP000435323"/>
    </source>
</evidence>
<reference evidence="1 2" key="1">
    <citation type="submission" date="2019-11" db="EMBL/GenBank/DDBJ databases">
        <title>Using colonization assays and comparative genomics to discover symbiosis behaviors and factors in Vibrio fischeri.</title>
        <authorList>
            <person name="Bongrand C."/>
            <person name="Moriano-Gutierrez S."/>
            <person name="Arevalo P."/>
            <person name="Mcfall-Ngai M."/>
            <person name="Visick K."/>
            <person name="Polz M.F."/>
            <person name="Ruby E.G."/>
        </authorList>
    </citation>
    <scope>NUCLEOTIDE SEQUENCE [LARGE SCALE GENOMIC DNA]</scope>
    <source>
        <strain evidence="2">emors.3.2</strain>
    </source>
</reference>
<sequence>MAQGVVSDNWSLQDISSLFSEGMNDTTADEIVVENNKHSYRSIYHASVQTEALFDFLTDLVLRDEILVEQKFEHAWVNTNSSILKAKELGVVRSYPFLNEPQKLVEPRNRILEHMCSIDSLKLAHQENVLGWEEAKVVQHPLLSATMWGGAGMCARSFVYEKSYTPHPLRKRFFVNSGFMLPSGDALHQLTSFLNDEQMKVSKKIYGSDALYSLFVNMPAIPIRIIQDSDSVNQLIYTALEMRSDFAKLREWLKLFQNALSQDDVSSIMRYRKELDSVSRYVSAKIGLGSSDKPVTMEAGVSIFKMSIQTDPVNAFKNQFGVRATLNKLIFGSNGKPEIKKYLSMFDQRNTGVGYEIEQHFTKNA</sequence>
<proteinExistence type="predicted"/>
<accession>A0A6N3Z103</accession>
<gene>
    <name evidence="1" type="ORF">GNP77_09890</name>
</gene>